<keyword evidence="3" id="KW-0949">S-adenosyl-L-methionine</keyword>
<protein>
    <submittedName>
        <fullName evidence="4">Putative methyltransferase</fullName>
    </submittedName>
</protein>
<name>A0A6M3JZ64_9ZZZZ</name>
<proteinExistence type="predicted"/>
<evidence type="ECO:0000313" key="4">
    <source>
        <dbReference type="EMBL" id="QJA75330.1"/>
    </source>
</evidence>
<keyword evidence="2 4" id="KW-0808">Transferase</keyword>
<dbReference type="InterPro" id="IPR018117">
    <property type="entry name" value="C5_DNA_meth_AS"/>
</dbReference>
<evidence type="ECO:0000256" key="2">
    <source>
        <dbReference type="ARBA" id="ARBA00022679"/>
    </source>
</evidence>
<dbReference type="GO" id="GO:0032259">
    <property type="term" value="P:methylation"/>
    <property type="evidence" value="ECO:0007669"/>
    <property type="project" value="UniProtKB-KW"/>
</dbReference>
<dbReference type="SUPFAM" id="SSF53335">
    <property type="entry name" value="S-adenosyl-L-methionine-dependent methyltransferases"/>
    <property type="match status" value="1"/>
</dbReference>
<organism evidence="4">
    <name type="scientific">viral metagenome</name>
    <dbReference type="NCBI Taxonomy" id="1070528"/>
    <lineage>
        <taxon>unclassified sequences</taxon>
        <taxon>metagenomes</taxon>
        <taxon>organismal metagenomes</taxon>
    </lineage>
</organism>
<dbReference type="GO" id="GO:0008168">
    <property type="term" value="F:methyltransferase activity"/>
    <property type="evidence" value="ECO:0007669"/>
    <property type="project" value="UniProtKB-KW"/>
</dbReference>
<dbReference type="AlphaFoldDB" id="A0A6M3JZ64"/>
<dbReference type="PROSITE" id="PS00094">
    <property type="entry name" value="C5_MTASE_1"/>
    <property type="match status" value="1"/>
</dbReference>
<reference evidence="4" key="1">
    <citation type="submission" date="2020-03" db="EMBL/GenBank/DDBJ databases">
        <title>The deep terrestrial virosphere.</title>
        <authorList>
            <person name="Holmfeldt K."/>
            <person name="Nilsson E."/>
            <person name="Simone D."/>
            <person name="Lopez-Fernandez M."/>
            <person name="Wu X."/>
            <person name="de Brujin I."/>
            <person name="Lundin D."/>
            <person name="Andersson A."/>
            <person name="Bertilsson S."/>
            <person name="Dopson M."/>
        </authorList>
    </citation>
    <scope>NUCLEOTIDE SEQUENCE</scope>
    <source>
        <strain evidence="4">MM415A01816</strain>
    </source>
</reference>
<dbReference type="Gene3D" id="3.40.50.150">
    <property type="entry name" value="Vaccinia Virus protein VP39"/>
    <property type="match status" value="1"/>
</dbReference>
<keyword evidence="1 4" id="KW-0489">Methyltransferase</keyword>
<accession>A0A6M3JZ64</accession>
<evidence type="ECO:0000256" key="1">
    <source>
        <dbReference type="ARBA" id="ARBA00022603"/>
    </source>
</evidence>
<gene>
    <name evidence="4" type="ORF">MM415A01816_0009</name>
</gene>
<dbReference type="InterPro" id="IPR029063">
    <property type="entry name" value="SAM-dependent_MTases_sf"/>
</dbReference>
<dbReference type="EMBL" id="MT142156">
    <property type="protein sequence ID" value="QJA75330.1"/>
    <property type="molecule type" value="Genomic_DNA"/>
</dbReference>
<sequence length="186" mass="21440">MGYYLAGFRVVGIDIHPQPRYPFKFHQADAMTYPLDGFDVIHASPPCQRYSSMQHIHKNKHKHPDLIDKTRKRLINNSKPFIIENVVGAPLRPDLLLCGTMFNLRIAKHRIFESNVSIFDLLPPCNHIDLYDPYHGGEMARGEREKLSKVIGIDWFMTRPEVREAIPPAYTEFIGKQLIKAMKNSA</sequence>
<evidence type="ECO:0000256" key="3">
    <source>
        <dbReference type="ARBA" id="ARBA00022691"/>
    </source>
</evidence>